<evidence type="ECO:0000313" key="2">
    <source>
        <dbReference type="Proteomes" id="UP001301012"/>
    </source>
</evidence>
<dbReference type="GO" id="GO:0016757">
    <property type="term" value="F:glycosyltransferase activity"/>
    <property type="evidence" value="ECO:0007669"/>
    <property type="project" value="UniProtKB-KW"/>
</dbReference>
<keyword evidence="1" id="KW-0328">Glycosyltransferase</keyword>
<comment type="caution">
    <text evidence="1">The sequence shown here is derived from an EMBL/GenBank/DDBJ whole genome shotgun (WGS) entry which is preliminary data.</text>
</comment>
<keyword evidence="1" id="KW-0808">Transferase</keyword>
<organism evidence="1 2">
    <name type="scientific">Romboutsia sedimentorum</name>
    <dbReference type="NCBI Taxonomy" id="1368474"/>
    <lineage>
        <taxon>Bacteria</taxon>
        <taxon>Bacillati</taxon>
        <taxon>Bacillota</taxon>
        <taxon>Clostridia</taxon>
        <taxon>Peptostreptococcales</taxon>
        <taxon>Peptostreptococcaceae</taxon>
        <taxon>Romboutsia</taxon>
    </lineage>
</organism>
<protein>
    <submittedName>
        <fullName evidence="1">Glycosyltransferase</fullName>
        <ecNumber evidence="1">2.4.-.-</ecNumber>
    </submittedName>
</protein>
<proteinExistence type="predicted"/>
<accession>A0ABT7EE90</accession>
<dbReference type="SUPFAM" id="SSF53756">
    <property type="entry name" value="UDP-Glycosyltransferase/glycogen phosphorylase"/>
    <property type="match status" value="1"/>
</dbReference>
<dbReference type="EC" id="2.4.-.-" evidence="1"/>
<dbReference type="Pfam" id="PF13692">
    <property type="entry name" value="Glyco_trans_1_4"/>
    <property type="match status" value="1"/>
</dbReference>
<dbReference type="Gene3D" id="3.40.50.2000">
    <property type="entry name" value="Glycogen Phosphorylase B"/>
    <property type="match status" value="1"/>
</dbReference>
<keyword evidence="2" id="KW-1185">Reference proteome</keyword>
<name>A0ABT7EE90_9FIRM</name>
<evidence type="ECO:0000313" key="1">
    <source>
        <dbReference type="EMBL" id="MDK2563800.1"/>
    </source>
</evidence>
<dbReference type="EMBL" id="JASKYM010000004">
    <property type="protein sequence ID" value="MDK2563800.1"/>
    <property type="molecule type" value="Genomic_DNA"/>
</dbReference>
<dbReference type="Proteomes" id="UP001301012">
    <property type="component" value="Unassembled WGS sequence"/>
</dbReference>
<gene>
    <name evidence="1" type="ORF">QOZ84_09585</name>
</gene>
<reference evidence="1 2" key="1">
    <citation type="submission" date="2023-05" db="EMBL/GenBank/DDBJ databases">
        <title>Rombocin, a short stable natural nisin variant, displays selective antimicrobial activity against Listeria monocytogenes and employs dual mode of action to kill target bacterial strains.</title>
        <authorList>
            <person name="Wambui J."/>
            <person name="Stephan R."/>
            <person name="Kuipers O.P."/>
        </authorList>
    </citation>
    <scope>NUCLEOTIDE SEQUENCE [LARGE SCALE GENOMIC DNA]</scope>
    <source>
        <strain evidence="1 2">RC002</strain>
    </source>
</reference>
<dbReference type="RefSeq" id="WP_284132742.1">
    <property type="nucleotide sequence ID" value="NZ_JASKYM010000004.1"/>
</dbReference>
<sequence>MNLNNEIKLAIIDDYFPNIKTGFRVAEFNWYMKNLKEVRVFSTSKAIYKFIDEYSYFYPEYTQNIKPLTSKNVHELNYFDVLYTVFASNTFEFLEYFNYAKKPFVFTLYPGGGFLLDNIKSDNKLKAIFNNPYFYKVIVTQKISYDYLINKKLVLPEQIEFMYGGVTNSPVFSEDKKLYIKDKKTFDICFVANKYQKNDRSKGYDIFIDVCHKLMQICDDIMFHVVGGFNVSDIDISKLGNNIKFYGTRNVDFFPRFYSEMDIMISPTRPFEISKGGFDGFPTTCCVDAALNGTQVFTTDKLNLNTCFKDGKDICIINEDIDEIVNKVMYYKNNLDLLYSLSLNTQKKFNEVFGLDNQMIRRMKALNSAIQKNN</sequence>